<name>A0A853CGS7_9ACTN</name>
<evidence type="ECO:0000259" key="1">
    <source>
        <dbReference type="SMART" id="SM00530"/>
    </source>
</evidence>
<dbReference type="InterPro" id="IPR010982">
    <property type="entry name" value="Lambda_DNA-bd_dom_sf"/>
</dbReference>
<accession>A0A853CGS7</accession>
<dbReference type="InterPro" id="IPR001387">
    <property type="entry name" value="Cro/C1-type_HTH"/>
</dbReference>
<dbReference type="InterPro" id="IPR041413">
    <property type="entry name" value="MLTR_LBD"/>
</dbReference>
<evidence type="ECO:0000313" key="3">
    <source>
        <dbReference type="Proteomes" id="UP000541969"/>
    </source>
</evidence>
<organism evidence="2 3">
    <name type="scientific">Petropleomorpha daqingensis</name>
    <dbReference type="NCBI Taxonomy" id="2026353"/>
    <lineage>
        <taxon>Bacteria</taxon>
        <taxon>Bacillati</taxon>
        <taxon>Actinomycetota</taxon>
        <taxon>Actinomycetes</taxon>
        <taxon>Geodermatophilales</taxon>
        <taxon>Geodermatophilaceae</taxon>
        <taxon>Petropleomorpha</taxon>
    </lineage>
</organism>
<keyword evidence="3" id="KW-1185">Reference proteome</keyword>
<dbReference type="CDD" id="cd00093">
    <property type="entry name" value="HTH_XRE"/>
    <property type="match status" value="1"/>
</dbReference>
<dbReference type="Pfam" id="PF13560">
    <property type="entry name" value="HTH_31"/>
    <property type="match status" value="1"/>
</dbReference>
<dbReference type="Proteomes" id="UP000541969">
    <property type="component" value="Unassembled WGS sequence"/>
</dbReference>
<dbReference type="Gene3D" id="3.30.450.180">
    <property type="match status" value="1"/>
</dbReference>
<evidence type="ECO:0000313" key="2">
    <source>
        <dbReference type="EMBL" id="NYJ07154.1"/>
    </source>
</evidence>
<dbReference type="PANTHER" id="PTHR35010">
    <property type="entry name" value="BLL4672 PROTEIN-RELATED"/>
    <property type="match status" value="1"/>
</dbReference>
<dbReference type="Pfam" id="PF17765">
    <property type="entry name" value="MLTR_LBD"/>
    <property type="match status" value="1"/>
</dbReference>
<dbReference type="Gene3D" id="1.10.260.40">
    <property type="entry name" value="lambda repressor-like DNA-binding domains"/>
    <property type="match status" value="1"/>
</dbReference>
<dbReference type="EMBL" id="JACBZT010000001">
    <property type="protein sequence ID" value="NYJ07154.1"/>
    <property type="molecule type" value="Genomic_DNA"/>
</dbReference>
<protein>
    <submittedName>
        <fullName evidence="2">Transcriptional regulator with XRE-family HTH domain</fullName>
    </submittedName>
</protein>
<dbReference type="PANTHER" id="PTHR35010:SF2">
    <property type="entry name" value="BLL4672 PROTEIN"/>
    <property type="match status" value="1"/>
</dbReference>
<dbReference type="GO" id="GO:0003677">
    <property type="term" value="F:DNA binding"/>
    <property type="evidence" value="ECO:0007669"/>
    <property type="project" value="InterPro"/>
</dbReference>
<dbReference type="AlphaFoldDB" id="A0A853CGS7"/>
<gene>
    <name evidence="2" type="ORF">GGQ55_003432</name>
</gene>
<reference evidence="2 3" key="1">
    <citation type="submission" date="2020-07" db="EMBL/GenBank/DDBJ databases">
        <title>Sequencing the genomes of 1000 actinobacteria strains.</title>
        <authorList>
            <person name="Klenk H.-P."/>
        </authorList>
    </citation>
    <scope>NUCLEOTIDE SEQUENCE [LARGE SCALE GENOMIC DNA]</scope>
    <source>
        <strain evidence="2 3">DSM 104001</strain>
    </source>
</reference>
<dbReference type="RefSeq" id="WP_218859318.1">
    <property type="nucleotide sequence ID" value="NZ_JACBZT010000001.1"/>
</dbReference>
<comment type="caution">
    <text evidence="2">The sequence shown here is derived from an EMBL/GenBank/DDBJ whole genome shotgun (WGS) entry which is preliminary data.</text>
</comment>
<dbReference type="SUPFAM" id="SSF47413">
    <property type="entry name" value="lambda repressor-like DNA-binding domains"/>
    <property type="match status" value="1"/>
</dbReference>
<feature type="domain" description="HTH cro/C1-type" evidence="1">
    <location>
        <begin position="25"/>
        <end position="97"/>
    </location>
</feature>
<dbReference type="SMART" id="SM00530">
    <property type="entry name" value="HTH_XRE"/>
    <property type="match status" value="1"/>
</dbReference>
<sequence length="292" mass="32727">MTTTVPARPAPPVPDELRRRELADFLRSRRERLAPADVGLPAGGRRRTPGLRREEVALLAGVGVTWYTWLEQGRDIHVSEQVLEAIARELRLDPHERRHLFVLAGAAVPPSEGDAQVVSPEVRAVLDKLHPFPAFVTNGRYDLLATNRAYRVLVGDVDGLPLEERNSLWLIFAKETTSKCFVDRDEARGRMVAQLRASIAEHVADPAYKCLVKRLHQVSPAFAALWARHDVAQPETARKRVLHRDLGLLQFTFTHGWLSPGTGLRMVTYVPADGPTEDAVERFDELTPRPIT</sequence>
<proteinExistence type="predicted"/>